<feature type="domain" description="Response regulatory" evidence="3">
    <location>
        <begin position="49"/>
        <end position="170"/>
    </location>
</feature>
<comment type="caution">
    <text evidence="4">The sequence shown here is derived from an EMBL/GenBank/DDBJ whole genome shotgun (WGS) entry which is preliminary data.</text>
</comment>
<sequence>MGGTVSAKSELGWGSEFTVRITMPKGHPPEESEEASAQHGPRTPLAGKRVLLVEDHPVNTEIAKRMLSMGGILVDHAENGQLALERYIAGEVGYYDAVLMDIRMPVMNGIEAAKAIRASGRGDAQSIPIIAMTANAFEHDRRETRAAGMNAHLSKPVRREELLQVLGEFMR</sequence>
<keyword evidence="4" id="KW-0808">Transferase</keyword>
<proteinExistence type="predicted"/>
<name>A0A644Y477_9ZZZZ</name>
<feature type="region of interest" description="Disordered" evidence="2">
    <location>
        <begin position="21"/>
        <end position="45"/>
    </location>
</feature>
<dbReference type="PANTHER" id="PTHR45339">
    <property type="entry name" value="HYBRID SIGNAL TRANSDUCTION HISTIDINE KINASE J"/>
    <property type="match status" value="1"/>
</dbReference>
<dbReference type="SUPFAM" id="SSF52172">
    <property type="entry name" value="CheY-like"/>
    <property type="match status" value="1"/>
</dbReference>
<evidence type="ECO:0000256" key="1">
    <source>
        <dbReference type="ARBA" id="ARBA00022553"/>
    </source>
</evidence>
<dbReference type="Gene3D" id="3.40.50.2300">
    <property type="match status" value="1"/>
</dbReference>
<dbReference type="AlphaFoldDB" id="A0A644Y477"/>
<evidence type="ECO:0000259" key="3">
    <source>
        <dbReference type="PROSITE" id="PS50110"/>
    </source>
</evidence>
<dbReference type="SMART" id="SM00448">
    <property type="entry name" value="REC"/>
    <property type="match status" value="1"/>
</dbReference>
<dbReference type="EC" id="2.7.13.3" evidence="4"/>
<reference evidence="4" key="1">
    <citation type="submission" date="2019-08" db="EMBL/GenBank/DDBJ databases">
        <authorList>
            <person name="Kucharzyk K."/>
            <person name="Murdoch R.W."/>
            <person name="Higgins S."/>
            <person name="Loffler F."/>
        </authorList>
    </citation>
    <scope>NUCLEOTIDE SEQUENCE</scope>
</reference>
<dbReference type="GO" id="GO:0000160">
    <property type="term" value="P:phosphorelay signal transduction system"/>
    <property type="evidence" value="ECO:0007669"/>
    <property type="project" value="InterPro"/>
</dbReference>
<dbReference type="InterPro" id="IPR001789">
    <property type="entry name" value="Sig_transdc_resp-reg_receiver"/>
</dbReference>
<dbReference type="InterPro" id="IPR011006">
    <property type="entry name" value="CheY-like_superfamily"/>
</dbReference>
<gene>
    <name evidence="4" type="primary">arcB_3</name>
    <name evidence="4" type="ORF">SDC9_69176</name>
</gene>
<protein>
    <submittedName>
        <fullName evidence="4">Aerobic respiration control sensor protein ArcB</fullName>
        <ecNumber evidence="4">2.7.13.3</ecNumber>
    </submittedName>
</protein>
<dbReference type="GO" id="GO:0004673">
    <property type="term" value="F:protein histidine kinase activity"/>
    <property type="evidence" value="ECO:0007669"/>
    <property type="project" value="UniProtKB-EC"/>
</dbReference>
<dbReference type="CDD" id="cd17546">
    <property type="entry name" value="REC_hyHK_CKI1_RcsC-like"/>
    <property type="match status" value="1"/>
</dbReference>
<dbReference type="Pfam" id="PF00072">
    <property type="entry name" value="Response_reg"/>
    <property type="match status" value="1"/>
</dbReference>
<dbReference type="PANTHER" id="PTHR45339:SF3">
    <property type="entry name" value="HISTIDINE KINASE"/>
    <property type="match status" value="1"/>
</dbReference>
<keyword evidence="1" id="KW-0597">Phosphoprotein</keyword>
<organism evidence="4">
    <name type="scientific">bioreactor metagenome</name>
    <dbReference type="NCBI Taxonomy" id="1076179"/>
    <lineage>
        <taxon>unclassified sequences</taxon>
        <taxon>metagenomes</taxon>
        <taxon>ecological metagenomes</taxon>
    </lineage>
</organism>
<dbReference type="PROSITE" id="PS50110">
    <property type="entry name" value="RESPONSE_REGULATORY"/>
    <property type="match status" value="1"/>
</dbReference>
<evidence type="ECO:0000256" key="2">
    <source>
        <dbReference type="SAM" id="MobiDB-lite"/>
    </source>
</evidence>
<dbReference type="EMBL" id="VSSQ01003870">
    <property type="protein sequence ID" value="MPM22718.1"/>
    <property type="molecule type" value="Genomic_DNA"/>
</dbReference>
<accession>A0A644Y477</accession>
<evidence type="ECO:0000313" key="4">
    <source>
        <dbReference type="EMBL" id="MPM22718.1"/>
    </source>
</evidence>